<keyword evidence="5" id="KW-0699">rRNA-binding</keyword>
<sequence>MARLKELYHKEIVEQLTKDFGYTNVMQVPKIEKIVVNMGLGEAIQNVKILDSAVEELAAITGQKSVITKAKKSIAGFKLRQGMPIGCMVTLRRGKMYEFLDRLINVALPRVRDFKGVSAKGFDGRGNYSLGVKEQLIFPEINYDKIDKIKGLNITIVTSAKTDEESRALLKHLGMPFRH</sequence>
<feature type="domain" description="Large ribosomal subunit protein uL5 N-terminal" evidence="7">
    <location>
        <begin position="24"/>
        <end position="80"/>
    </location>
</feature>
<dbReference type="FunFam" id="3.30.1440.10:FF:000001">
    <property type="entry name" value="50S ribosomal protein L5"/>
    <property type="match status" value="1"/>
</dbReference>
<dbReference type="Pfam" id="PF00673">
    <property type="entry name" value="Ribosomal_L5_C"/>
    <property type="match status" value="1"/>
</dbReference>
<comment type="function">
    <text evidence="5">This is 1 of the proteins that bind and probably mediate the attachment of the 5S RNA into the large ribosomal subunit, where it forms part of the central protuberance. In the 70S ribosome it contacts protein S13 of the 30S subunit (bridge B1b), connecting the 2 subunits; this bridge is implicated in subunit movement. Contacts the P site tRNA; the 5S rRNA and some of its associated proteins might help stabilize positioning of ribosome-bound tRNAs.</text>
</comment>
<evidence type="ECO:0000313" key="9">
    <source>
        <dbReference type="EMBL" id="KIE43213.1"/>
    </source>
</evidence>
<gene>
    <name evidence="5" type="primary">rplE</name>
    <name evidence="9" type="ORF">SE37_11500</name>
</gene>
<dbReference type="InterPro" id="IPR020930">
    <property type="entry name" value="Ribosomal_uL5_bac-type"/>
</dbReference>
<dbReference type="Pfam" id="PF00281">
    <property type="entry name" value="Ribosomal_L5"/>
    <property type="match status" value="1"/>
</dbReference>
<organism evidence="9 10">
    <name type="scientific">Geobacter soli</name>
    <dbReference type="NCBI Taxonomy" id="1510391"/>
    <lineage>
        <taxon>Bacteria</taxon>
        <taxon>Pseudomonadati</taxon>
        <taxon>Thermodesulfobacteriota</taxon>
        <taxon>Desulfuromonadia</taxon>
        <taxon>Geobacterales</taxon>
        <taxon>Geobacteraceae</taxon>
        <taxon>Geobacter</taxon>
    </lineage>
</organism>
<dbReference type="InterPro" id="IPR002132">
    <property type="entry name" value="Ribosomal_uL5"/>
</dbReference>
<dbReference type="GO" id="GO:1990904">
    <property type="term" value="C:ribonucleoprotein complex"/>
    <property type="evidence" value="ECO:0007669"/>
    <property type="project" value="UniProtKB-KW"/>
</dbReference>
<evidence type="ECO:0000259" key="7">
    <source>
        <dbReference type="Pfam" id="PF00281"/>
    </source>
</evidence>
<comment type="subunit">
    <text evidence="5">Part of the 50S ribosomal subunit; part of the 5S rRNA/L5/L18/L25 subcomplex. Contacts the 5S rRNA and the P site tRNA. Forms a bridge to the 30S subunit in the 70S ribosome.</text>
</comment>
<dbReference type="RefSeq" id="WP_039646479.1">
    <property type="nucleotide sequence ID" value="NZ_JXBL01000001.1"/>
</dbReference>
<evidence type="ECO:0000313" key="10">
    <source>
        <dbReference type="Proteomes" id="UP000031433"/>
    </source>
</evidence>
<keyword evidence="5" id="KW-0694">RNA-binding</keyword>
<dbReference type="PANTHER" id="PTHR11994">
    <property type="entry name" value="60S RIBOSOMAL PROTEIN L11-RELATED"/>
    <property type="match status" value="1"/>
</dbReference>
<dbReference type="SUPFAM" id="SSF55282">
    <property type="entry name" value="RL5-like"/>
    <property type="match status" value="1"/>
</dbReference>
<keyword evidence="5" id="KW-0820">tRNA-binding</keyword>
<accession>A0A0C1TUX3</accession>
<evidence type="ECO:0000259" key="8">
    <source>
        <dbReference type="Pfam" id="PF00673"/>
    </source>
</evidence>
<protein>
    <recommendedName>
        <fullName evidence="4 5">Large ribosomal subunit protein uL5</fullName>
    </recommendedName>
</protein>
<dbReference type="GO" id="GO:0000049">
    <property type="term" value="F:tRNA binding"/>
    <property type="evidence" value="ECO:0007669"/>
    <property type="project" value="UniProtKB-UniRule"/>
</dbReference>
<dbReference type="GO" id="GO:0003735">
    <property type="term" value="F:structural constituent of ribosome"/>
    <property type="evidence" value="ECO:0007669"/>
    <property type="project" value="InterPro"/>
</dbReference>
<evidence type="ECO:0000256" key="4">
    <source>
        <dbReference type="ARBA" id="ARBA00035245"/>
    </source>
</evidence>
<dbReference type="GO" id="GO:0019843">
    <property type="term" value="F:rRNA binding"/>
    <property type="evidence" value="ECO:0007669"/>
    <property type="project" value="UniProtKB-UniRule"/>
</dbReference>
<proteinExistence type="inferred from homology"/>
<dbReference type="InterPro" id="IPR031309">
    <property type="entry name" value="Ribosomal_uL5_C"/>
</dbReference>
<evidence type="ECO:0000256" key="1">
    <source>
        <dbReference type="ARBA" id="ARBA00008553"/>
    </source>
</evidence>
<comment type="similarity">
    <text evidence="1 5 6">Belongs to the universal ribosomal protein uL5 family.</text>
</comment>
<keyword evidence="3 5" id="KW-0687">Ribonucleoprotein</keyword>
<dbReference type="EMBL" id="JXBL01000001">
    <property type="protein sequence ID" value="KIE43213.1"/>
    <property type="molecule type" value="Genomic_DNA"/>
</dbReference>
<dbReference type="Proteomes" id="UP000031433">
    <property type="component" value="Unassembled WGS sequence"/>
</dbReference>
<dbReference type="PIRSF" id="PIRSF002161">
    <property type="entry name" value="Ribosomal_L5"/>
    <property type="match status" value="1"/>
</dbReference>
<keyword evidence="10" id="KW-1185">Reference proteome</keyword>
<dbReference type="PROSITE" id="PS00358">
    <property type="entry name" value="RIBOSOMAL_L5"/>
    <property type="match status" value="1"/>
</dbReference>
<dbReference type="InterPro" id="IPR022803">
    <property type="entry name" value="Ribosomal_uL5_dom_sf"/>
</dbReference>
<name>A0A0C1TUX3_9BACT</name>
<dbReference type="HAMAP" id="MF_01333_B">
    <property type="entry name" value="Ribosomal_uL5_B"/>
    <property type="match status" value="1"/>
</dbReference>
<dbReference type="InterPro" id="IPR031310">
    <property type="entry name" value="Ribosomal_uL5_N"/>
</dbReference>
<dbReference type="InterPro" id="IPR020929">
    <property type="entry name" value="Ribosomal_uL5_CS"/>
</dbReference>
<evidence type="ECO:0000256" key="3">
    <source>
        <dbReference type="ARBA" id="ARBA00023274"/>
    </source>
</evidence>
<keyword evidence="2 5" id="KW-0689">Ribosomal protein</keyword>
<evidence type="ECO:0000256" key="5">
    <source>
        <dbReference type="HAMAP-Rule" id="MF_01333"/>
    </source>
</evidence>
<feature type="domain" description="Large ribosomal subunit protein uL5 C-terminal" evidence="8">
    <location>
        <begin position="84"/>
        <end position="177"/>
    </location>
</feature>
<dbReference type="GO" id="GO:0005840">
    <property type="term" value="C:ribosome"/>
    <property type="evidence" value="ECO:0007669"/>
    <property type="project" value="UniProtKB-KW"/>
</dbReference>
<evidence type="ECO:0000256" key="6">
    <source>
        <dbReference type="RuleBase" id="RU003930"/>
    </source>
</evidence>
<reference evidence="9 10" key="1">
    <citation type="submission" date="2015-01" db="EMBL/GenBank/DDBJ databases">
        <title>Genome sequence of the anaerobic bacterium Geobacter soli GSS01, a dissimilatory Fe(III) reducer from soil.</title>
        <authorList>
            <person name="Yang G."/>
            <person name="Zhou S."/>
        </authorList>
    </citation>
    <scope>NUCLEOTIDE SEQUENCE [LARGE SCALE GENOMIC DNA]</scope>
    <source>
        <strain evidence="9 10">GSS01</strain>
    </source>
</reference>
<comment type="caution">
    <text evidence="9">The sequence shown here is derived from an EMBL/GenBank/DDBJ whole genome shotgun (WGS) entry which is preliminary data.</text>
</comment>
<dbReference type="Gene3D" id="3.30.1440.10">
    <property type="match status" value="1"/>
</dbReference>
<dbReference type="GO" id="GO:0006412">
    <property type="term" value="P:translation"/>
    <property type="evidence" value="ECO:0007669"/>
    <property type="project" value="UniProtKB-UniRule"/>
</dbReference>
<evidence type="ECO:0000256" key="2">
    <source>
        <dbReference type="ARBA" id="ARBA00022980"/>
    </source>
</evidence>
<dbReference type="AlphaFoldDB" id="A0A0C1TUX3"/>
<dbReference type="NCBIfam" id="NF000585">
    <property type="entry name" value="PRK00010.1"/>
    <property type="match status" value="1"/>
</dbReference>